<protein>
    <submittedName>
        <fullName evidence="2">Uncharacterized protein</fullName>
    </submittedName>
</protein>
<reference evidence="2 3" key="1">
    <citation type="journal article" date="2024" name="G3 (Bethesda)">
        <title>Genome assembly of Hibiscus sabdariffa L. provides insights into metabolisms of medicinal natural products.</title>
        <authorList>
            <person name="Kim T."/>
        </authorList>
    </citation>
    <scope>NUCLEOTIDE SEQUENCE [LARGE SCALE GENOMIC DNA]</scope>
    <source>
        <strain evidence="2">TK-2024</strain>
        <tissue evidence="2">Old leaves</tissue>
    </source>
</reference>
<organism evidence="2 3">
    <name type="scientific">Hibiscus sabdariffa</name>
    <name type="common">roselle</name>
    <dbReference type="NCBI Taxonomy" id="183260"/>
    <lineage>
        <taxon>Eukaryota</taxon>
        <taxon>Viridiplantae</taxon>
        <taxon>Streptophyta</taxon>
        <taxon>Embryophyta</taxon>
        <taxon>Tracheophyta</taxon>
        <taxon>Spermatophyta</taxon>
        <taxon>Magnoliopsida</taxon>
        <taxon>eudicotyledons</taxon>
        <taxon>Gunneridae</taxon>
        <taxon>Pentapetalae</taxon>
        <taxon>rosids</taxon>
        <taxon>malvids</taxon>
        <taxon>Malvales</taxon>
        <taxon>Malvaceae</taxon>
        <taxon>Malvoideae</taxon>
        <taxon>Hibiscus</taxon>
    </lineage>
</organism>
<proteinExistence type="predicted"/>
<evidence type="ECO:0000256" key="1">
    <source>
        <dbReference type="SAM" id="MobiDB-lite"/>
    </source>
</evidence>
<feature type="compositionally biased region" description="Low complexity" evidence="1">
    <location>
        <begin position="105"/>
        <end position="120"/>
    </location>
</feature>
<name>A0ABR2T9N8_9ROSI</name>
<accession>A0ABR2T9N8</accession>
<evidence type="ECO:0000313" key="3">
    <source>
        <dbReference type="Proteomes" id="UP001396334"/>
    </source>
</evidence>
<feature type="region of interest" description="Disordered" evidence="1">
    <location>
        <begin position="102"/>
        <end position="121"/>
    </location>
</feature>
<feature type="region of interest" description="Disordered" evidence="1">
    <location>
        <begin position="1"/>
        <end position="75"/>
    </location>
</feature>
<sequence length="246" mass="26959">MSGAFVDGVNIPRSFRKHRRLDDDPPDGGGFANTAARSTGVVPDQDRIAPKAASNKESLLHNSMEIPSKSDEFMDEEDIIIEEGEIIRKEIDDKCPKIQQPSAAEANVNQTVTNQQQAEESSFGPWMVVECRQRKPLNMQDTSGKSASGMIFQGSRFNPLQDRANAANDAQSLPNAPLADVPIQQVRSAASIRRIKPRNKGKLITTLKPAKSITLRKPHVVNLAEFPALIRNQSKASNSSHPLLTS</sequence>
<keyword evidence="3" id="KW-1185">Reference proteome</keyword>
<dbReference type="Proteomes" id="UP001396334">
    <property type="component" value="Unassembled WGS sequence"/>
</dbReference>
<gene>
    <name evidence="2" type="ORF">V6N11_050377</name>
</gene>
<comment type="caution">
    <text evidence="2">The sequence shown here is derived from an EMBL/GenBank/DDBJ whole genome shotgun (WGS) entry which is preliminary data.</text>
</comment>
<evidence type="ECO:0000313" key="2">
    <source>
        <dbReference type="EMBL" id="KAK9034203.1"/>
    </source>
</evidence>
<dbReference type="EMBL" id="JBBPBN010000007">
    <property type="protein sequence ID" value="KAK9034203.1"/>
    <property type="molecule type" value="Genomic_DNA"/>
</dbReference>